<evidence type="ECO:0000313" key="1">
    <source>
        <dbReference type="EMBL" id="MDO6120023.1"/>
    </source>
</evidence>
<comment type="caution">
    <text evidence="1">The sequence shown here is derived from an EMBL/GenBank/DDBJ whole genome shotgun (WGS) entry which is preliminary data.</text>
</comment>
<dbReference type="RefSeq" id="WP_244759075.1">
    <property type="nucleotide sequence ID" value="NZ_JALJCJ010000001.1"/>
</dbReference>
<dbReference type="EMBL" id="WHSC02000001">
    <property type="protein sequence ID" value="MDO6120023.1"/>
    <property type="molecule type" value="Genomic_DNA"/>
</dbReference>
<organism evidence="1 2">
    <name type="scientific">Shinella curvata</name>
    <dbReference type="NCBI Taxonomy" id="1817964"/>
    <lineage>
        <taxon>Bacteria</taxon>
        <taxon>Pseudomonadati</taxon>
        <taxon>Pseudomonadota</taxon>
        <taxon>Alphaproteobacteria</taxon>
        <taxon>Hyphomicrobiales</taxon>
        <taxon>Rhizobiaceae</taxon>
        <taxon>Shinella</taxon>
    </lineage>
</organism>
<gene>
    <name evidence="1" type="ORF">GB928_002365</name>
</gene>
<sequence>MADVTNELLYGVLKSIPARMDKLDIGLSDLRSEMITTRGAIVTVQQDVHHIYSRLAHMDKRLDHIEKRLELRELAEAQARFEPHP</sequence>
<keyword evidence="2" id="KW-1185">Reference proteome</keyword>
<reference evidence="1" key="1">
    <citation type="submission" date="2022-04" db="EMBL/GenBank/DDBJ databases">
        <title>Shinella lacus sp. nov., a novel member of the genus Shinella from water.</title>
        <authorList>
            <person name="Deng Y."/>
        </authorList>
    </citation>
    <scope>NUCLEOTIDE SEQUENCE</scope>
    <source>
        <strain evidence="1">JCM 31239</strain>
    </source>
</reference>
<dbReference type="Proteomes" id="UP001177080">
    <property type="component" value="Unassembled WGS sequence"/>
</dbReference>
<evidence type="ECO:0000313" key="2">
    <source>
        <dbReference type="Proteomes" id="UP001177080"/>
    </source>
</evidence>
<proteinExistence type="predicted"/>
<name>A0ABT8X8U5_9HYPH</name>
<protein>
    <submittedName>
        <fullName evidence="1">Uncharacterized protein</fullName>
    </submittedName>
</protein>
<accession>A0ABT8X8U5</accession>